<proteinExistence type="predicted"/>
<reference evidence="2" key="1">
    <citation type="submission" date="2021-01" db="EMBL/GenBank/DDBJ databases">
        <title>Whole genome shotgun sequence of Sphaerimonospora thailandensis NBRC 107569.</title>
        <authorList>
            <person name="Komaki H."/>
            <person name="Tamura T."/>
        </authorList>
    </citation>
    <scope>NUCLEOTIDE SEQUENCE</scope>
    <source>
        <strain evidence="2">NBRC 107569</strain>
    </source>
</reference>
<organism evidence="2 3">
    <name type="scientific">Sphaerimonospora thailandensis</name>
    <dbReference type="NCBI Taxonomy" id="795644"/>
    <lineage>
        <taxon>Bacteria</taxon>
        <taxon>Bacillati</taxon>
        <taxon>Actinomycetota</taxon>
        <taxon>Actinomycetes</taxon>
        <taxon>Streptosporangiales</taxon>
        <taxon>Streptosporangiaceae</taxon>
        <taxon>Sphaerimonospora</taxon>
    </lineage>
</organism>
<evidence type="ECO:0000256" key="1">
    <source>
        <dbReference type="SAM" id="MobiDB-lite"/>
    </source>
</evidence>
<dbReference type="AlphaFoldDB" id="A0A8J3R3T5"/>
<sequence>MNTGTITSRPTVSALAMFQVLTRRVDADDAVDTDGAGGAGCGTGGGSLRSVMGLP</sequence>
<feature type="compositionally biased region" description="Gly residues" evidence="1">
    <location>
        <begin position="35"/>
        <end position="47"/>
    </location>
</feature>
<dbReference type="EMBL" id="BOOG01000009">
    <property type="protein sequence ID" value="GIH68711.1"/>
    <property type="molecule type" value="Genomic_DNA"/>
</dbReference>
<gene>
    <name evidence="2" type="ORF">Mth01_09640</name>
</gene>
<protein>
    <submittedName>
        <fullName evidence="2">Uncharacterized protein</fullName>
    </submittedName>
</protein>
<comment type="caution">
    <text evidence="2">The sequence shown here is derived from an EMBL/GenBank/DDBJ whole genome shotgun (WGS) entry which is preliminary data.</text>
</comment>
<accession>A0A8J3R3T5</accession>
<keyword evidence="3" id="KW-1185">Reference proteome</keyword>
<feature type="region of interest" description="Disordered" evidence="1">
    <location>
        <begin position="31"/>
        <end position="55"/>
    </location>
</feature>
<evidence type="ECO:0000313" key="3">
    <source>
        <dbReference type="Proteomes" id="UP000610966"/>
    </source>
</evidence>
<evidence type="ECO:0000313" key="2">
    <source>
        <dbReference type="EMBL" id="GIH68711.1"/>
    </source>
</evidence>
<dbReference type="Proteomes" id="UP000610966">
    <property type="component" value="Unassembled WGS sequence"/>
</dbReference>
<name>A0A8J3R3T5_9ACTN</name>